<feature type="domain" description="Protein kinase" evidence="1">
    <location>
        <begin position="1"/>
        <end position="75"/>
    </location>
</feature>
<evidence type="ECO:0000313" key="3">
    <source>
        <dbReference type="Proteomes" id="UP000789342"/>
    </source>
</evidence>
<dbReference type="GO" id="GO:0004672">
    <property type="term" value="F:protein kinase activity"/>
    <property type="evidence" value="ECO:0007669"/>
    <property type="project" value="InterPro"/>
</dbReference>
<proteinExistence type="predicted"/>
<dbReference type="GO" id="GO:0005524">
    <property type="term" value="F:ATP binding"/>
    <property type="evidence" value="ECO:0007669"/>
    <property type="project" value="InterPro"/>
</dbReference>
<gene>
    <name evidence="2" type="ORF">AMORRO_LOCUS18358</name>
</gene>
<comment type="caution">
    <text evidence="2">The sequence shown here is derived from an EMBL/GenBank/DDBJ whole genome shotgun (WGS) entry which is preliminary data.</text>
</comment>
<protein>
    <submittedName>
        <fullName evidence="2">14086_t:CDS:1</fullName>
    </submittedName>
</protein>
<dbReference type="PROSITE" id="PS50011">
    <property type="entry name" value="PROTEIN_KINASE_DOM"/>
    <property type="match status" value="1"/>
</dbReference>
<accession>A0A9N9JSA4</accession>
<dbReference type="InterPro" id="IPR000719">
    <property type="entry name" value="Prot_kinase_dom"/>
</dbReference>
<reference evidence="2" key="1">
    <citation type="submission" date="2021-06" db="EMBL/GenBank/DDBJ databases">
        <authorList>
            <person name="Kallberg Y."/>
            <person name="Tangrot J."/>
            <person name="Rosling A."/>
        </authorList>
    </citation>
    <scope>NUCLEOTIDE SEQUENCE</scope>
    <source>
        <strain evidence="2">CL551</strain>
    </source>
</reference>
<dbReference type="EMBL" id="CAJVPV010064092">
    <property type="protein sequence ID" value="CAG8793589.1"/>
    <property type="molecule type" value="Genomic_DNA"/>
</dbReference>
<dbReference type="AlphaFoldDB" id="A0A9N9JSA4"/>
<dbReference type="InterPro" id="IPR011009">
    <property type="entry name" value="Kinase-like_dom_sf"/>
</dbReference>
<dbReference type="SUPFAM" id="SSF56112">
    <property type="entry name" value="Protein kinase-like (PK-like)"/>
    <property type="match status" value="1"/>
</dbReference>
<feature type="non-terminal residue" evidence="2">
    <location>
        <position position="1"/>
    </location>
</feature>
<organism evidence="2 3">
    <name type="scientific">Acaulospora morrowiae</name>
    <dbReference type="NCBI Taxonomy" id="94023"/>
    <lineage>
        <taxon>Eukaryota</taxon>
        <taxon>Fungi</taxon>
        <taxon>Fungi incertae sedis</taxon>
        <taxon>Mucoromycota</taxon>
        <taxon>Glomeromycotina</taxon>
        <taxon>Glomeromycetes</taxon>
        <taxon>Diversisporales</taxon>
        <taxon>Acaulosporaceae</taxon>
        <taxon>Acaulospora</taxon>
    </lineage>
</organism>
<evidence type="ECO:0000313" key="2">
    <source>
        <dbReference type="EMBL" id="CAG8793589.1"/>
    </source>
</evidence>
<dbReference type="Pfam" id="PF07714">
    <property type="entry name" value="PK_Tyr_Ser-Thr"/>
    <property type="match status" value="1"/>
</dbReference>
<dbReference type="InterPro" id="IPR001245">
    <property type="entry name" value="Ser-Thr/Tyr_kinase_cat_dom"/>
</dbReference>
<dbReference type="Gene3D" id="1.10.510.10">
    <property type="entry name" value="Transferase(Phosphotransferase) domain 1"/>
    <property type="match status" value="1"/>
</dbReference>
<feature type="non-terminal residue" evidence="2">
    <location>
        <position position="75"/>
    </location>
</feature>
<dbReference type="Proteomes" id="UP000789342">
    <property type="component" value="Unassembled WGS sequence"/>
</dbReference>
<sequence>SVKSHENFIQCFGISQKPGTREYIMVLQYPDEGNLREYLQKNANRLDWNDKISIGLQIATGLKFMHDHNKVHGAL</sequence>
<name>A0A9N9JSA4_9GLOM</name>
<evidence type="ECO:0000259" key="1">
    <source>
        <dbReference type="PROSITE" id="PS50011"/>
    </source>
</evidence>
<dbReference type="OrthoDB" id="10261027at2759"/>
<keyword evidence="3" id="KW-1185">Reference proteome</keyword>